<dbReference type="RefSeq" id="WP_285274039.1">
    <property type="nucleotide sequence ID" value="NZ_JASNVW010000004.1"/>
</dbReference>
<keyword evidence="6" id="KW-1185">Reference proteome</keyword>
<dbReference type="InterPro" id="IPR001478">
    <property type="entry name" value="PDZ"/>
</dbReference>
<dbReference type="PANTHER" id="PTHR43343">
    <property type="entry name" value="PEPTIDASE S12"/>
    <property type="match status" value="1"/>
</dbReference>
<protein>
    <submittedName>
        <fullName evidence="5">Serine protease</fullName>
    </submittedName>
</protein>
<dbReference type="InterPro" id="IPR001940">
    <property type="entry name" value="Peptidase_S1C"/>
</dbReference>
<dbReference type="GO" id="GO:0006508">
    <property type="term" value="P:proteolysis"/>
    <property type="evidence" value="ECO:0007669"/>
    <property type="project" value="UniProtKB-KW"/>
</dbReference>
<evidence type="ECO:0000256" key="1">
    <source>
        <dbReference type="ARBA" id="ARBA00010541"/>
    </source>
</evidence>
<dbReference type="Pfam" id="PF13365">
    <property type="entry name" value="Trypsin_2"/>
    <property type="match status" value="1"/>
</dbReference>
<dbReference type="AlphaFoldDB" id="A0ABD4Z7R8"/>
<dbReference type="InterPro" id="IPR051201">
    <property type="entry name" value="Chloro_Bact_Ser_Proteases"/>
</dbReference>
<dbReference type="SUPFAM" id="SSF50494">
    <property type="entry name" value="Trypsin-like serine proteases"/>
    <property type="match status" value="1"/>
</dbReference>
<dbReference type="InterPro" id="IPR009003">
    <property type="entry name" value="Peptidase_S1_PA"/>
</dbReference>
<comment type="caution">
    <text evidence="5">The sequence shown here is derived from an EMBL/GenBank/DDBJ whole genome shotgun (WGS) entry which is preliminary data.</text>
</comment>
<dbReference type="GO" id="GO:0008233">
    <property type="term" value="F:peptidase activity"/>
    <property type="evidence" value="ECO:0007669"/>
    <property type="project" value="UniProtKB-KW"/>
</dbReference>
<sequence>MNNILKVVEDYVKKLIDVVANSVVIVSSNKDVCSDSNVDDFGEAMATGFYVDRNIVVSVYHVLKKNVGNGEDVCILTFDGDFSRASILADDSENDIVFLATNRSGKPLALKNNLIDIGSIVFSVGFAYGLLRYFITYGIVSGLDVKTVVENMEIEGLMLLNMPIALGMSGAPVVDINGNVVGMINSRSILFNELSLAIPSTKIVRDLIMLKRIGKIVNAKLGLKLLQSPKTLKKAGLENGLIVIDIQNREISNVCKIDVGDVLIEINGVKINSLEDLRNIITNSIINNLVIHLLFKSVKNNAIKHCSIEPTSFIKQNNIL</sequence>
<evidence type="ECO:0000256" key="3">
    <source>
        <dbReference type="ARBA" id="ARBA00022801"/>
    </source>
</evidence>
<accession>A0ABD4Z7R8</accession>
<dbReference type="InterPro" id="IPR036034">
    <property type="entry name" value="PDZ_sf"/>
</dbReference>
<comment type="similarity">
    <text evidence="1">Belongs to the peptidase S1C family.</text>
</comment>
<evidence type="ECO:0000313" key="6">
    <source>
        <dbReference type="Proteomes" id="UP001529235"/>
    </source>
</evidence>
<dbReference type="Proteomes" id="UP001529235">
    <property type="component" value="Unassembled WGS sequence"/>
</dbReference>
<dbReference type="Pfam" id="PF00595">
    <property type="entry name" value="PDZ"/>
    <property type="match status" value="1"/>
</dbReference>
<dbReference type="PRINTS" id="PR00834">
    <property type="entry name" value="PROTEASES2C"/>
</dbReference>
<keyword evidence="2 5" id="KW-0645">Protease</keyword>
<dbReference type="Gene3D" id="2.30.42.10">
    <property type="match status" value="1"/>
</dbReference>
<name>A0ABD4Z7R8_9CREN</name>
<evidence type="ECO:0000259" key="4">
    <source>
        <dbReference type="Pfam" id="PF00595"/>
    </source>
</evidence>
<organism evidence="5 6">
    <name type="scientific">Ignisphaera cupida</name>
    <dbReference type="NCBI Taxonomy" id="3050454"/>
    <lineage>
        <taxon>Archaea</taxon>
        <taxon>Thermoproteota</taxon>
        <taxon>Thermoprotei</taxon>
        <taxon>Desulfurococcales</taxon>
        <taxon>Desulfurococcaceae</taxon>
        <taxon>Ignisphaera</taxon>
    </lineage>
</organism>
<dbReference type="InterPro" id="IPR043504">
    <property type="entry name" value="Peptidase_S1_PA_chymotrypsin"/>
</dbReference>
<evidence type="ECO:0000313" key="5">
    <source>
        <dbReference type="EMBL" id="MDK6029052.1"/>
    </source>
</evidence>
<dbReference type="SUPFAM" id="SSF50156">
    <property type="entry name" value="PDZ domain-like"/>
    <property type="match status" value="1"/>
</dbReference>
<dbReference type="PANTHER" id="PTHR43343:SF3">
    <property type="entry name" value="PROTEASE DO-LIKE 8, CHLOROPLASTIC"/>
    <property type="match status" value="1"/>
</dbReference>
<dbReference type="Gene3D" id="2.40.10.10">
    <property type="entry name" value="Trypsin-like serine proteases"/>
    <property type="match status" value="2"/>
</dbReference>
<gene>
    <name evidence="5" type="ORF">QPL79_06715</name>
</gene>
<proteinExistence type="inferred from homology"/>
<reference evidence="5 6" key="1">
    <citation type="submission" date="2023-05" db="EMBL/GenBank/DDBJ databases">
        <title>A new hyperthermophilic archaea 'Ignisphaera cupida' sp. nov. and description of the family 'Ignisphaeraceae' fam. nov.</title>
        <authorList>
            <person name="Podosokorskaya O.A."/>
            <person name="Elcheninov A.G."/>
            <person name="Klukina A."/>
            <person name="Merkel A.Y."/>
        </authorList>
    </citation>
    <scope>NUCLEOTIDE SEQUENCE [LARGE SCALE GENOMIC DNA]</scope>
    <source>
        <strain evidence="5 6">4213-co</strain>
    </source>
</reference>
<evidence type="ECO:0000256" key="2">
    <source>
        <dbReference type="ARBA" id="ARBA00022670"/>
    </source>
</evidence>
<keyword evidence="3" id="KW-0378">Hydrolase</keyword>
<feature type="domain" description="PDZ" evidence="4">
    <location>
        <begin position="221"/>
        <end position="293"/>
    </location>
</feature>
<dbReference type="EMBL" id="JASNVW010000004">
    <property type="protein sequence ID" value="MDK6029052.1"/>
    <property type="molecule type" value="Genomic_DNA"/>
</dbReference>